<dbReference type="EMBL" id="JBBMQS010000010">
    <property type="protein sequence ID" value="MEM5498900.1"/>
    <property type="molecule type" value="Genomic_DNA"/>
</dbReference>
<feature type="transmembrane region" description="Helical" evidence="1">
    <location>
        <begin position="458"/>
        <end position="475"/>
    </location>
</feature>
<feature type="transmembrane region" description="Helical" evidence="1">
    <location>
        <begin position="487"/>
        <end position="506"/>
    </location>
</feature>
<reference evidence="2 3" key="1">
    <citation type="submission" date="2024-03" db="EMBL/GenBank/DDBJ databases">
        <title>Community enrichment and isolation of bacterial strains for fucoidan degradation.</title>
        <authorList>
            <person name="Sichert A."/>
        </authorList>
    </citation>
    <scope>NUCLEOTIDE SEQUENCE [LARGE SCALE GENOMIC DNA]</scope>
    <source>
        <strain evidence="2 3">AS12</strain>
    </source>
</reference>
<evidence type="ECO:0000313" key="2">
    <source>
        <dbReference type="EMBL" id="MEM5498900.1"/>
    </source>
</evidence>
<proteinExistence type="predicted"/>
<keyword evidence="1" id="KW-0812">Transmembrane</keyword>
<feature type="transmembrane region" description="Helical" evidence="1">
    <location>
        <begin position="179"/>
        <end position="205"/>
    </location>
</feature>
<dbReference type="Pfam" id="PF03929">
    <property type="entry name" value="PepSY_TM"/>
    <property type="match status" value="1"/>
</dbReference>
<organism evidence="2 3">
    <name type="scientific">Paraglaciecola mesophila</name>
    <dbReference type="NCBI Taxonomy" id="197222"/>
    <lineage>
        <taxon>Bacteria</taxon>
        <taxon>Pseudomonadati</taxon>
        <taxon>Pseudomonadota</taxon>
        <taxon>Gammaproteobacteria</taxon>
        <taxon>Alteromonadales</taxon>
        <taxon>Alteromonadaceae</taxon>
        <taxon>Paraglaciecola</taxon>
    </lineage>
</organism>
<feature type="transmembrane region" description="Helical" evidence="1">
    <location>
        <begin position="12"/>
        <end position="36"/>
    </location>
</feature>
<sequence length="528" mass="59221">MKPDFRKSMIWLHTYSGLVLGWLLFTIFLTGTLSYFNPEITQWMQPELQNVATSKNTINRSLSMLHDKGENADRWRIYLPNERTQKWIIQWSDGRGRHNLDLGAQVGSVISPRETAGGNFFRVFHYTLHLRGYGGRYIAGIAAMFMLVAVFSGIFTHRRFFRDFFTLRMGKLQKTLTDFHALAGVVTIPFCIMICASGIMIYVIMYMPWSAEHYAGGERQLSRALSPGLSPVVAVRKAPASSVSTPESSLAFTSALGANTQPLRDFSAIQALVDQQWAGQNQIDAITFEQPYSENGRVIVQRVNEHTLSYQTQRLVFSAHTGQPLTGYPPVSTAANVRRVFFGLHEAHFADTGLRWLLFLLGLISTALIGTGLVIWLNKRLAKVRKRHAGHTVVERLNIAALCGLPLAISAFFLGNRLIPIAIENRAALEVQVFLWVWLGCLLHSVIRAPRRAWEEQLFTIALLCLLLPLVDVYQEHTRLLEALLNGNIIYIGFFMGTLTCGVVSLKTVCWLRARPPLGAATIGQKTC</sequence>
<dbReference type="InterPro" id="IPR005625">
    <property type="entry name" value="PepSY-ass_TM"/>
</dbReference>
<feature type="transmembrane region" description="Helical" evidence="1">
    <location>
        <begin position="356"/>
        <end position="377"/>
    </location>
</feature>
<gene>
    <name evidence="2" type="ORF">WNY77_15930</name>
</gene>
<feature type="transmembrane region" description="Helical" evidence="1">
    <location>
        <begin position="397"/>
        <end position="415"/>
    </location>
</feature>
<dbReference type="Proteomes" id="UP001461163">
    <property type="component" value="Unassembled WGS sequence"/>
</dbReference>
<accession>A0ABU9SYE9</accession>
<comment type="caution">
    <text evidence="2">The sequence shown here is derived from an EMBL/GenBank/DDBJ whole genome shotgun (WGS) entry which is preliminary data.</text>
</comment>
<dbReference type="RefSeq" id="WP_342882274.1">
    <property type="nucleotide sequence ID" value="NZ_JBBMQS010000010.1"/>
</dbReference>
<name>A0ABU9SYE9_9ALTE</name>
<keyword evidence="1" id="KW-1133">Transmembrane helix</keyword>
<keyword evidence="1" id="KW-0472">Membrane</keyword>
<evidence type="ECO:0000256" key="1">
    <source>
        <dbReference type="SAM" id="Phobius"/>
    </source>
</evidence>
<evidence type="ECO:0000313" key="3">
    <source>
        <dbReference type="Proteomes" id="UP001461163"/>
    </source>
</evidence>
<protein>
    <submittedName>
        <fullName evidence="2">PepSY-associated TM helix domain-containing protein</fullName>
    </submittedName>
</protein>
<feature type="transmembrane region" description="Helical" evidence="1">
    <location>
        <begin position="137"/>
        <end position="158"/>
    </location>
</feature>
<dbReference type="PANTHER" id="PTHR34219:SF4">
    <property type="entry name" value="PEPSY DOMAIN-CONTAINING PROTEIN"/>
    <property type="match status" value="1"/>
</dbReference>
<feature type="transmembrane region" description="Helical" evidence="1">
    <location>
        <begin position="427"/>
        <end position="446"/>
    </location>
</feature>
<dbReference type="PANTHER" id="PTHR34219">
    <property type="entry name" value="IRON-REGULATED INNER MEMBRANE PROTEIN-RELATED"/>
    <property type="match status" value="1"/>
</dbReference>
<keyword evidence="3" id="KW-1185">Reference proteome</keyword>